<evidence type="ECO:0000313" key="1">
    <source>
        <dbReference type="EMBL" id="OCL06279.1"/>
    </source>
</evidence>
<evidence type="ECO:0000313" key="2">
    <source>
        <dbReference type="Proteomes" id="UP000250140"/>
    </source>
</evidence>
<dbReference type="EMBL" id="KV750099">
    <property type="protein sequence ID" value="OCL06279.1"/>
    <property type="molecule type" value="Genomic_DNA"/>
</dbReference>
<keyword evidence="2" id="KW-1185">Reference proteome</keyword>
<name>A0A8E2EWQ1_9PEZI</name>
<reference evidence="1 2" key="1">
    <citation type="journal article" date="2016" name="Nat. Commun.">
        <title>Ectomycorrhizal ecology is imprinted in the genome of the dominant symbiotic fungus Cenococcum geophilum.</title>
        <authorList>
            <consortium name="DOE Joint Genome Institute"/>
            <person name="Peter M."/>
            <person name="Kohler A."/>
            <person name="Ohm R.A."/>
            <person name="Kuo A."/>
            <person name="Krutzmann J."/>
            <person name="Morin E."/>
            <person name="Arend M."/>
            <person name="Barry K.W."/>
            <person name="Binder M."/>
            <person name="Choi C."/>
            <person name="Clum A."/>
            <person name="Copeland A."/>
            <person name="Grisel N."/>
            <person name="Haridas S."/>
            <person name="Kipfer T."/>
            <person name="LaButti K."/>
            <person name="Lindquist E."/>
            <person name="Lipzen A."/>
            <person name="Maire R."/>
            <person name="Meier B."/>
            <person name="Mihaltcheva S."/>
            <person name="Molinier V."/>
            <person name="Murat C."/>
            <person name="Poggeler S."/>
            <person name="Quandt C.A."/>
            <person name="Sperisen C."/>
            <person name="Tritt A."/>
            <person name="Tisserant E."/>
            <person name="Crous P.W."/>
            <person name="Henrissat B."/>
            <person name="Nehls U."/>
            <person name="Egli S."/>
            <person name="Spatafora J.W."/>
            <person name="Grigoriev I.V."/>
            <person name="Martin F.M."/>
        </authorList>
    </citation>
    <scope>NUCLEOTIDE SEQUENCE [LARGE SCALE GENOMIC DNA]</scope>
    <source>
        <strain evidence="1 2">CBS 207.34</strain>
    </source>
</reference>
<organism evidence="1 2">
    <name type="scientific">Glonium stellatum</name>
    <dbReference type="NCBI Taxonomy" id="574774"/>
    <lineage>
        <taxon>Eukaryota</taxon>
        <taxon>Fungi</taxon>
        <taxon>Dikarya</taxon>
        <taxon>Ascomycota</taxon>
        <taxon>Pezizomycotina</taxon>
        <taxon>Dothideomycetes</taxon>
        <taxon>Pleosporomycetidae</taxon>
        <taxon>Gloniales</taxon>
        <taxon>Gloniaceae</taxon>
        <taxon>Glonium</taxon>
    </lineage>
</organism>
<sequence>MNQYRDLPPHYPGNEYDITLPKPGTLSPQSNPVGVLSDAIRSVATDSSSLQLPPISSDEPPGYAPLDVLANNFTLSAPLIYATRTSNTPRYQLYQEFTKSGKPSKLHIRRLLPSESRAHSLPSGNLQVLPRISYDEDGTMYTISEYDMRGLRESTLRGIIKIEQGSGLRGRYCKFWHLTKNAANDMLRSENEAKMQKYGYHVRDEWNKDLLFCIKKGKWKDDIGDVVAIEQDMDFKIQTIVNGMRRDLLVACWVARIWFAQGLRWEES</sequence>
<dbReference type="AlphaFoldDB" id="A0A8E2EWQ1"/>
<dbReference type="Proteomes" id="UP000250140">
    <property type="component" value="Unassembled WGS sequence"/>
</dbReference>
<accession>A0A8E2EWQ1</accession>
<gene>
    <name evidence="1" type="ORF">AOQ84DRAFT_390292</name>
</gene>
<dbReference type="OrthoDB" id="3939315at2759"/>
<proteinExistence type="predicted"/>
<protein>
    <submittedName>
        <fullName evidence="1">Uncharacterized protein</fullName>
    </submittedName>
</protein>